<dbReference type="PROSITE" id="PS50297">
    <property type="entry name" value="ANK_REP_REGION"/>
    <property type="match status" value="4"/>
</dbReference>
<dbReference type="SMART" id="SM00248">
    <property type="entry name" value="ANK"/>
    <property type="match status" value="10"/>
</dbReference>
<reference evidence="5" key="1">
    <citation type="journal article" date="2023" name="Mol. Phylogenet. Evol.">
        <title>Genome-scale phylogeny and comparative genomics of the fungal order Sordariales.</title>
        <authorList>
            <person name="Hensen N."/>
            <person name="Bonometti L."/>
            <person name="Westerberg I."/>
            <person name="Brannstrom I.O."/>
            <person name="Guillou S."/>
            <person name="Cros-Aarteil S."/>
            <person name="Calhoun S."/>
            <person name="Haridas S."/>
            <person name="Kuo A."/>
            <person name="Mondo S."/>
            <person name="Pangilinan J."/>
            <person name="Riley R."/>
            <person name="LaButti K."/>
            <person name="Andreopoulos B."/>
            <person name="Lipzen A."/>
            <person name="Chen C."/>
            <person name="Yan M."/>
            <person name="Daum C."/>
            <person name="Ng V."/>
            <person name="Clum A."/>
            <person name="Steindorff A."/>
            <person name="Ohm R.A."/>
            <person name="Martin F."/>
            <person name="Silar P."/>
            <person name="Natvig D.O."/>
            <person name="Lalanne C."/>
            <person name="Gautier V."/>
            <person name="Ament-Velasquez S.L."/>
            <person name="Kruys A."/>
            <person name="Hutchinson M.I."/>
            <person name="Powell A.J."/>
            <person name="Barry K."/>
            <person name="Miller A.N."/>
            <person name="Grigoriev I.V."/>
            <person name="Debuchy R."/>
            <person name="Gladieux P."/>
            <person name="Hiltunen Thoren M."/>
            <person name="Johannesson H."/>
        </authorList>
    </citation>
    <scope>NUCLEOTIDE SEQUENCE</scope>
    <source>
        <strain evidence="5">PSN324</strain>
    </source>
</reference>
<dbReference type="EMBL" id="MU865071">
    <property type="protein sequence ID" value="KAK4458396.1"/>
    <property type="molecule type" value="Genomic_DNA"/>
</dbReference>
<evidence type="ECO:0000256" key="3">
    <source>
        <dbReference type="PROSITE-ProRule" id="PRU00023"/>
    </source>
</evidence>
<dbReference type="PROSITE" id="PS50088">
    <property type="entry name" value="ANK_REPEAT"/>
    <property type="match status" value="5"/>
</dbReference>
<reference evidence="5" key="2">
    <citation type="submission" date="2023-06" db="EMBL/GenBank/DDBJ databases">
        <authorList>
            <consortium name="Lawrence Berkeley National Laboratory"/>
            <person name="Mondo S.J."/>
            <person name="Hensen N."/>
            <person name="Bonometti L."/>
            <person name="Westerberg I."/>
            <person name="Brannstrom I.O."/>
            <person name="Guillou S."/>
            <person name="Cros-Aarteil S."/>
            <person name="Calhoun S."/>
            <person name="Haridas S."/>
            <person name="Kuo A."/>
            <person name="Pangilinan J."/>
            <person name="Riley R."/>
            <person name="Labutti K."/>
            <person name="Andreopoulos B."/>
            <person name="Lipzen A."/>
            <person name="Chen C."/>
            <person name="Yanf M."/>
            <person name="Daum C."/>
            <person name="Ng V."/>
            <person name="Clum A."/>
            <person name="Steindorff A."/>
            <person name="Ohm R."/>
            <person name="Martin F."/>
            <person name="Silar P."/>
            <person name="Natvig D."/>
            <person name="Lalanne C."/>
            <person name="Gautier V."/>
            <person name="Ament-Velasquez S.L."/>
            <person name="Kruys A."/>
            <person name="Hutchinson M.I."/>
            <person name="Powell A.J."/>
            <person name="Barry K."/>
            <person name="Miller A.N."/>
            <person name="Grigoriev I.V."/>
            <person name="Debuchy R."/>
            <person name="Gladieux P."/>
            <person name="Thoren M.H."/>
            <person name="Johannesson H."/>
        </authorList>
    </citation>
    <scope>NUCLEOTIDE SEQUENCE</scope>
    <source>
        <strain evidence="5">PSN324</strain>
    </source>
</reference>
<dbReference type="PANTHER" id="PTHR24126">
    <property type="entry name" value="ANKYRIN REPEAT, PH AND SEC7 DOMAIN CONTAINING PROTEIN SECG-RELATED"/>
    <property type="match status" value="1"/>
</dbReference>
<evidence type="ECO:0000313" key="6">
    <source>
        <dbReference type="Proteomes" id="UP001321749"/>
    </source>
</evidence>
<dbReference type="Pfam" id="PF12796">
    <property type="entry name" value="Ank_2"/>
    <property type="match status" value="3"/>
</dbReference>
<name>A0AAV9HCA1_9PEZI</name>
<dbReference type="Gene3D" id="1.25.40.20">
    <property type="entry name" value="Ankyrin repeat-containing domain"/>
    <property type="match status" value="4"/>
</dbReference>
<comment type="caution">
    <text evidence="5">The sequence shown here is derived from an EMBL/GenBank/DDBJ whole genome shotgun (WGS) entry which is preliminary data.</text>
</comment>
<protein>
    <submittedName>
        <fullName evidence="5">Ankyrin repeat protein</fullName>
    </submittedName>
</protein>
<evidence type="ECO:0000256" key="1">
    <source>
        <dbReference type="ARBA" id="ARBA00022737"/>
    </source>
</evidence>
<evidence type="ECO:0000256" key="2">
    <source>
        <dbReference type="ARBA" id="ARBA00023043"/>
    </source>
</evidence>
<feature type="region of interest" description="Disordered" evidence="4">
    <location>
        <begin position="128"/>
        <end position="195"/>
    </location>
</feature>
<feature type="repeat" description="ANK" evidence="3">
    <location>
        <begin position="206"/>
        <end position="238"/>
    </location>
</feature>
<organism evidence="5 6">
    <name type="scientific">Cladorrhinum samala</name>
    <dbReference type="NCBI Taxonomy" id="585594"/>
    <lineage>
        <taxon>Eukaryota</taxon>
        <taxon>Fungi</taxon>
        <taxon>Dikarya</taxon>
        <taxon>Ascomycota</taxon>
        <taxon>Pezizomycotina</taxon>
        <taxon>Sordariomycetes</taxon>
        <taxon>Sordariomycetidae</taxon>
        <taxon>Sordariales</taxon>
        <taxon>Podosporaceae</taxon>
        <taxon>Cladorrhinum</taxon>
    </lineage>
</organism>
<dbReference type="AlphaFoldDB" id="A0AAV9HCA1"/>
<keyword evidence="2 3" id="KW-0040">ANK repeat</keyword>
<feature type="repeat" description="ANK" evidence="3">
    <location>
        <begin position="263"/>
        <end position="288"/>
    </location>
</feature>
<evidence type="ECO:0000256" key="4">
    <source>
        <dbReference type="SAM" id="MobiDB-lite"/>
    </source>
</evidence>
<sequence>MARASINALPIELLVFIIDGLDYSVDVSALARTNRRLYNTANPILYKRAAQRGDSWPLAWAAHTGVVRTVTMAIDAGLDPNYKLVDELPALEWEKKTAAAKKIGAAIGDGEDFVWESDNECESNVVECLSGDTDDSDNPTTLNTAQPSTASTSDHWGAADDSYDSDISMDDMSDTNSDSSVAGSDDDLGHGMRARPVSLGPGMVIRRYTPIHLAVRGGHKEVVEALLDRGASINACSENFCNCSHQYGLLNATEQPEDDHHIPHWSPLHIAICHSRTDMAKLLLSRGAPSVMDLWNTHCDNRRGLDGATALHHAAGMGLTDLIRYLVEQKIEPCVDIRDDRNLTPLYHAYANSRWDTSIPLLLELGANIDVDIKLFIPYTTISPLGEACRLGNFDEADRLIDLGADVTRGFILTTNGGGLSPLHMCAMPSARTAVIRTLGSCEDESAFPRMRTIMKLVAKGAQLDARDCYGDTPLIAAAQHCNVPAIKALLRAGADIHERNSVGRTSLMQAIMGPSNLALAPPHVDYDAMAQTLRELINAGARIDETDHEGNTVLHLPFRRPKSYSFLQLFTLRFFLNLPGIEKLFQVRDNRRCTPFLHAFMVGNLVACDTLMRKGCLSGGPDHDMLIAMFEFAVKEKEPMQDALLEVVLDVDVDRYLTSDPAPFMRMFNYERDHAVRALKIISRRGLPNFSLVDYSRILGHAIRMMELCVAYRLVDAGADVNAPDDLGASPLATFVEHVVKRSPALTMPLAEQLLRAFLNRDANFHLAMGRGSSERILHRVIALEAQEALSLILKKHPLAGDPRAANGFYLHAALTLDASQRLANEKIIDMIMASGPDLGEINEDGDTPLSVLLRSLCQERRWTWRYHRFIKALAAPSVDINRRNRDGLSIADYLGELMCQTGGLGQTTFLSRRVRIVELGGGVKALKFLPRPHKRFKGPNMIRHLEF</sequence>
<keyword evidence="6" id="KW-1185">Reference proteome</keyword>
<dbReference type="SUPFAM" id="SSF48403">
    <property type="entry name" value="Ankyrin repeat"/>
    <property type="match status" value="2"/>
</dbReference>
<feature type="repeat" description="ANK" evidence="3">
    <location>
        <begin position="470"/>
        <end position="502"/>
    </location>
</feature>
<feature type="repeat" description="ANK" evidence="3">
    <location>
        <begin position="341"/>
        <end position="374"/>
    </location>
</feature>
<dbReference type="Proteomes" id="UP001321749">
    <property type="component" value="Unassembled WGS sequence"/>
</dbReference>
<feature type="compositionally biased region" description="Acidic residues" evidence="4">
    <location>
        <begin position="161"/>
        <end position="173"/>
    </location>
</feature>
<dbReference type="InterPro" id="IPR002110">
    <property type="entry name" value="Ankyrin_rpt"/>
</dbReference>
<feature type="compositionally biased region" description="Polar residues" evidence="4">
    <location>
        <begin position="138"/>
        <end position="154"/>
    </location>
</feature>
<gene>
    <name evidence="5" type="ORF">QBC42DRAFT_314830</name>
</gene>
<accession>A0AAV9HCA1</accession>
<feature type="repeat" description="ANK" evidence="3">
    <location>
        <begin position="306"/>
        <end position="328"/>
    </location>
</feature>
<keyword evidence="1" id="KW-0677">Repeat</keyword>
<evidence type="ECO:0000313" key="5">
    <source>
        <dbReference type="EMBL" id="KAK4458396.1"/>
    </source>
</evidence>
<proteinExistence type="predicted"/>
<dbReference type="InterPro" id="IPR036770">
    <property type="entry name" value="Ankyrin_rpt-contain_sf"/>
</dbReference>